<dbReference type="PANTHER" id="PTHR24960">
    <property type="entry name" value="PHOTOSYSTEM I IRON-SULFUR CENTER-RELATED"/>
    <property type="match status" value="1"/>
</dbReference>
<evidence type="ECO:0000256" key="6">
    <source>
        <dbReference type="ARBA" id="ARBA00023004"/>
    </source>
</evidence>
<sequence>MKKAIIYYFSGTGNTWWVSKELKKQLVLNDWEVNCFSIECIQDEDILNQITDVNHIVFGFPVYGSTAPIPMLNFIHSFPKANNNQTISIFGTQALASGDTAYFIGKHLIKKGYKLKQTIHFKMMNNLHLPRFRFYAPKNDDRVISLHRKNLPIIKQLALNITHNKKNIRGKYSLGILIGIFQRSHINKLITTASKGFSVDSSRCVNCDKCVNICPTKNIIKSKNTYVFDSNCALCLRCYSQCPTYAILIGKKSANIKKFPRYKGPQDGFNVNLLIKAKK</sequence>
<evidence type="ECO:0000313" key="9">
    <source>
        <dbReference type="EMBL" id="TCT16222.1"/>
    </source>
</evidence>
<dbReference type="SUPFAM" id="SSF52218">
    <property type="entry name" value="Flavoproteins"/>
    <property type="match status" value="1"/>
</dbReference>
<dbReference type="PROSITE" id="PS51379">
    <property type="entry name" value="4FE4S_FER_2"/>
    <property type="match status" value="1"/>
</dbReference>
<keyword evidence="6" id="KW-0408">Iron</keyword>
<protein>
    <recommendedName>
        <fullName evidence="3">Ferredoxin</fullName>
    </recommendedName>
</protein>
<organism evidence="9 10">
    <name type="scientific">Natranaerovirga pectinivora</name>
    <dbReference type="NCBI Taxonomy" id="682400"/>
    <lineage>
        <taxon>Bacteria</taxon>
        <taxon>Bacillati</taxon>
        <taxon>Bacillota</taxon>
        <taxon>Clostridia</taxon>
        <taxon>Lachnospirales</taxon>
        <taxon>Natranaerovirgaceae</taxon>
        <taxon>Natranaerovirga</taxon>
    </lineage>
</organism>
<evidence type="ECO:0000259" key="8">
    <source>
        <dbReference type="PROSITE" id="PS51379"/>
    </source>
</evidence>
<dbReference type="InterPro" id="IPR047964">
    <property type="entry name" value="EFR1-like"/>
</dbReference>
<dbReference type="AlphaFoldDB" id="A0A4R3MNX6"/>
<keyword evidence="5" id="KW-0479">Metal-binding</keyword>
<evidence type="ECO:0000256" key="1">
    <source>
        <dbReference type="ARBA" id="ARBA00001966"/>
    </source>
</evidence>
<keyword evidence="4" id="KW-0004">4Fe-4S</keyword>
<keyword evidence="10" id="KW-1185">Reference proteome</keyword>
<dbReference type="EMBL" id="SMAL01000002">
    <property type="protein sequence ID" value="TCT16222.1"/>
    <property type="molecule type" value="Genomic_DNA"/>
</dbReference>
<dbReference type="PANTHER" id="PTHR24960:SF79">
    <property type="entry name" value="PHOTOSYSTEM I IRON-SULFUR CENTER"/>
    <property type="match status" value="1"/>
</dbReference>
<evidence type="ECO:0000256" key="7">
    <source>
        <dbReference type="ARBA" id="ARBA00023014"/>
    </source>
</evidence>
<dbReference type="Gene3D" id="3.30.70.20">
    <property type="match status" value="1"/>
</dbReference>
<dbReference type="InterPro" id="IPR017896">
    <property type="entry name" value="4Fe4S_Fe-S-bd"/>
</dbReference>
<dbReference type="Pfam" id="PF13237">
    <property type="entry name" value="Fer4_10"/>
    <property type="match status" value="1"/>
</dbReference>
<dbReference type="NCBIfam" id="NF038196">
    <property type="entry name" value="ferrodoxin_EFR1"/>
    <property type="match status" value="1"/>
</dbReference>
<dbReference type="SUPFAM" id="SSF54862">
    <property type="entry name" value="4Fe-4S ferredoxins"/>
    <property type="match status" value="1"/>
</dbReference>
<dbReference type="InterPro" id="IPR050157">
    <property type="entry name" value="PSI_iron-sulfur_center"/>
</dbReference>
<evidence type="ECO:0000256" key="2">
    <source>
        <dbReference type="ARBA" id="ARBA00003532"/>
    </source>
</evidence>
<name>A0A4R3MNX6_9FIRM</name>
<evidence type="ECO:0000256" key="4">
    <source>
        <dbReference type="ARBA" id="ARBA00022485"/>
    </source>
</evidence>
<dbReference type="Gene3D" id="3.40.50.360">
    <property type="match status" value="1"/>
</dbReference>
<evidence type="ECO:0000256" key="5">
    <source>
        <dbReference type="ARBA" id="ARBA00022723"/>
    </source>
</evidence>
<dbReference type="PROSITE" id="PS00198">
    <property type="entry name" value="4FE4S_FER_1"/>
    <property type="match status" value="2"/>
</dbReference>
<feature type="domain" description="4Fe-4S ferredoxin-type" evidence="8">
    <location>
        <begin position="195"/>
        <end position="225"/>
    </location>
</feature>
<accession>A0A4R3MNX6</accession>
<gene>
    <name evidence="9" type="ORF">EDC18_102239</name>
</gene>
<keyword evidence="7" id="KW-0411">Iron-sulfur</keyword>
<evidence type="ECO:0000313" key="10">
    <source>
        <dbReference type="Proteomes" id="UP000294902"/>
    </source>
</evidence>
<comment type="function">
    <text evidence="2">Ferredoxins are iron-sulfur proteins that transfer electrons in a wide variety of metabolic reactions.</text>
</comment>
<comment type="caution">
    <text evidence="9">The sequence shown here is derived from an EMBL/GenBank/DDBJ whole genome shotgun (WGS) entry which is preliminary data.</text>
</comment>
<comment type="cofactor">
    <cofactor evidence="1">
        <name>[4Fe-4S] cluster</name>
        <dbReference type="ChEBI" id="CHEBI:49883"/>
    </cofactor>
</comment>
<dbReference type="RefSeq" id="WP_132250452.1">
    <property type="nucleotide sequence ID" value="NZ_SMAL01000002.1"/>
</dbReference>
<reference evidence="9 10" key="1">
    <citation type="submission" date="2019-03" db="EMBL/GenBank/DDBJ databases">
        <title>Genomic Encyclopedia of Type Strains, Phase IV (KMG-IV): sequencing the most valuable type-strain genomes for metagenomic binning, comparative biology and taxonomic classification.</title>
        <authorList>
            <person name="Goeker M."/>
        </authorList>
    </citation>
    <scope>NUCLEOTIDE SEQUENCE [LARGE SCALE GENOMIC DNA]</scope>
    <source>
        <strain evidence="9 10">DSM 24629</strain>
    </source>
</reference>
<evidence type="ECO:0000256" key="3">
    <source>
        <dbReference type="ARBA" id="ARBA00013529"/>
    </source>
</evidence>
<dbReference type="InterPro" id="IPR029039">
    <property type="entry name" value="Flavoprotein-like_sf"/>
</dbReference>
<dbReference type="GO" id="GO:0046872">
    <property type="term" value="F:metal ion binding"/>
    <property type="evidence" value="ECO:0007669"/>
    <property type="project" value="UniProtKB-KW"/>
</dbReference>
<dbReference type="InterPro" id="IPR017900">
    <property type="entry name" value="4Fe4S_Fe_S_CS"/>
</dbReference>
<proteinExistence type="predicted"/>
<dbReference type="Proteomes" id="UP000294902">
    <property type="component" value="Unassembled WGS sequence"/>
</dbReference>
<dbReference type="GO" id="GO:0051539">
    <property type="term" value="F:4 iron, 4 sulfur cluster binding"/>
    <property type="evidence" value="ECO:0007669"/>
    <property type="project" value="UniProtKB-KW"/>
</dbReference>
<dbReference type="OrthoDB" id="9813995at2"/>